<name>A0A5C7B855_9FLAO</name>
<protein>
    <submittedName>
        <fullName evidence="1">Uncharacterized protein</fullName>
    </submittedName>
</protein>
<comment type="caution">
    <text evidence="1">The sequence shown here is derived from an EMBL/GenBank/DDBJ whole genome shotgun (WGS) entry which is preliminary data.</text>
</comment>
<proteinExistence type="predicted"/>
<organism evidence="1 2">
    <name type="scientific">Psychroserpens burtonensis</name>
    <dbReference type="NCBI Taxonomy" id="49278"/>
    <lineage>
        <taxon>Bacteria</taxon>
        <taxon>Pseudomonadati</taxon>
        <taxon>Bacteroidota</taxon>
        <taxon>Flavobacteriia</taxon>
        <taxon>Flavobacteriales</taxon>
        <taxon>Flavobacteriaceae</taxon>
        <taxon>Psychroserpens</taxon>
    </lineage>
</organism>
<reference evidence="1 2" key="1">
    <citation type="submission" date="2019-08" db="EMBL/GenBank/DDBJ databases">
        <title>Genome of Psychroserpens burtonensis ACAM 167.</title>
        <authorList>
            <person name="Bowman J.P."/>
        </authorList>
    </citation>
    <scope>NUCLEOTIDE SEQUENCE [LARGE SCALE GENOMIC DNA]</scope>
    <source>
        <strain evidence="1 2">ACAM 167</strain>
    </source>
</reference>
<keyword evidence="2" id="KW-1185">Reference proteome</keyword>
<dbReference type="Proteomes" id="UP000321938">
    <property type="component" value="Unassembled WGS sequence"/>
</dbReference>
<dbReference type="EMBL" id="VOSB01000008">
    <property type="protein sequence ID" value="TXE18411.1"/>
    <property type="molecule type" value="Genomic_DNA"/>
</dbReference>
<gene>
    <name evidence="1" type="ORF">ES692_06530</name>
</gene>
<accession>A0A5C7B855</accession>
<dbReference type="AlphaFoldDB" id="A0A5C7B855"/>
<dbReference type="OrthoDB" id="1450221at2"/>
<evidence type="ECO:0000313" key="2">
    <source>
        <dbReference type="Proteomes" id="UP000321938"/>
    </source>
</evidence>
<evidence type="ECO:0000313" key="1">
    <source>
        <dbReference type="EMBL" id="TXE18411.1"/>
    </source>
</evidence>
<sequence>MLKHLFCKFFNHELVVKENVTQIVKEYNCIRCHKEFTTSDTGKTIPLTDRRKEINRTLRHLYKKRLKFKKSYS</sequence>